<name>A0A225SVR8_9BURK</name>
<accession>A0A225SVR8</accession>
<dbReference type="AlphaFoldDB" id="A0A225SVR8"/>
<evidence type="ECO:0000313" key="2">
    <source>
        <dbReference type="Proteomes" id="UP000214747"/>
    </source>
</evidence>
<evidence type="ECO:0000313" key="1">
    <source>
        <dbReference type="EMBL" id="OWY35251.1"/>
    </source>
</evidence>
<sequence length="152" mass="17652">METANQKFAKRLRAAMEKAGYEPKPAVLEREFNLRYWGKPMTLHGVRRWLLGESMPKQDKLETLAEWLIVTPQHLRFGEEIGKRIDKRRARWEEAIGYREREAFEAFINLPAPQRKIVKEVIFAFSQVAAQAAEKAPAAAKTATTTRRRTRT</sequence>
<dbReference type="RefSeq" id="WP_088754670.1">
    <property type="nucleotide sequence ID" value="NZ_JARJFG010000014.1"/>
</dbReference>
<organism evidence="1 2">
    <name type="scientific">Herbaspirillum aquaticum</name>
    <dbReference type="NCBI Taxonomy" id="568783"/>
    <lineage>
        <taxon>Bacteria</taxon>
        <taxon>Pseudomonadati</taxon>
        <taxon>Pseudomonadota</taxon>
        <taxon>Betaproteobacteria</taxon>
        <taxon>Burkholderiales</taxon>
        <taxon>Oxalobacteraceae</taxon>
        <taxon>Herbaspirillum</taxon>
    </lineage>
</organism>
<protein>
    <submittedName>
        <fullName evidence="1">DNA-binding protein</fullName>
    </submittedName>
</protein>
<comment type="caution">
    <text evidence="1">The sequence shown here is derived from an EMBL/GenBank/DDBJ whole genome shotgun (WGS) entry which is preliminary data.</text>
</comment>
<dbReference type="InterPro" id="IPR010982">
    <property type="entry name" value="Lambda_DNA-bd_dom_sf"/>
</dbReference>
<dbReference type="Proteomes" id="UP000214747">
    <property type="component" value="Unassembled WGS sequence"/>
</dbReference>
<gene>
    <name evidence="1" type="ORF">CEJ45_08225</name>
</gene>
<proteinExistence type="predicted"/>
<dbReference type="GO" id="GO:0003677">
    <property type="term" value="F:DNA binding"/>
    <property type="evidence" value="ECO:0007669"/>
    <property type="project" value="UniProtKB-KW"/>
</dbReference>
<reference evidence="1 2" key="1">
    <citation type="journal article" date="2010" name="Int. J. Syst. Evol. Microbiol.">
        <title>Reclassification of Herbaspirillum putei as a later heterotypic synonym of Herbaspirillum huttiense, with the description of H. huttiense subsp. huttiense subsp. nov. and H. huttiense subsp. putei subsp. nov., comb. nov., and description of Herbaspirillum aquaticum sp. nov.</title>
        <authorList>
            <person name="Dobritsa A.P."/>
            <person name="Reddy M.C."/>
            <person name="Samadpour M."/>
        </authorList>
    </citation>
    <scope>NUCLEOTIDE SEQUENCE [LARGE SCALE GENOMIC DNA]</scope>
    <source>
        <strain evidence="1 2">IEH 4430</strain>
    </source>
</reference>
<keyword evidence="2" id="KW-1185">Reference proteome</keyword>
<dbReference type="EMBL" id="NJGV01000006">
    <property type="protein sequence ID" value="OWY35251.1"/>
    <property type="molecule type" value="Genomic_DNA"/>
</dbReference>
<keyword evidence="1" id="KW-0238">DNA-binding</keyword>
<dbReference type="Gene3D" id="1.10.260.40">
    <property type="entry name" value="lambda repressor-like DNA-binding domains"/>
    <property type="match status" value="1"/>
</dbReference>